<dbReference type="InterPro" id="IPR010793">
    <property type="entry name" value="Ribosomal_mL37/mL65"/>
</dbReference>
<dbReference type="GO" id="GO:0005739">
    <property type="term" value="C:mitochondrion"/>
    <property type="evidence" value="ECO:0007669"/>
    <property type="project" value="UniProtKB-SubCell"/>
</dbReference>
<keyword evidence="9" id="KW-1185">Reference proteome</keyword>
<protein>
    <recommendedName>
        <fullName evidence="7">Large ribosomal subunit protein mL37</fullName>
    </recommendedName>
    <alternativeName>
        <fullName evidence="8">39S ribosomal protein L37, mitochondrial</fullName>
    </alternativeName>
</protein>
<evidence type="ECO:0000256" key="5">
    <source>
        <dbReference type="ARBA" id="ARBA00023274"/>
    </source>
</evidence>
<reference evidence="10 11" key="1">
    <citation type="submission" date="2025-04" db="UniProtKB">
        <authorList>
            <consortium name="RefSeq"/>
        </authorList>
    </citation>
    <scope>IDENTIFICATION</scope>
    <source>
        <tissue evidence="10 11">Whole organism</tissue>
    </source>
</reference>
<dbReference type="GO" id="GO:0005840">
    <property type="term" value="C:ribosome"/>
    <property type="evidence" value="ECO:0007669"/>
    <property type="project" value="UniProtKB-KW"/>
</dbReference>
<dbReference type="Pfam" id="PF07147">
    <property type="entry name" value="PDCD9"/>
    <property type="match status" value="1"/>
</dbReference>
<evidence type="ECO:0000256" key="7">
    <source>
        <dbReference type="ARBA" id="ARBA00039442"/>
    </source>
</evidence>
<keyword evidence="2" id="KW-0809">Transit peptide</keyword>
<comment type="subcellular location">
    <subcellularLocation>
        <location evidence="1">Mitochondrion</location>
    </subcellularLocation>
</comment>
<keyword evidence="4" id="KW-0496">Mitochondrion</keyword>
<dbReference type="CTD" id="51253"/>
<keyword evidence="3 10" id="KW-0689">Ribosomal protein</keyword>
<dbReference type="GO" id="GO:0003735">
    <property type="term" value="F:structural constituent of ribosome"/>
    <property type="evidence" value="ECO:0007669"/>
    <property type="project" value="InterPro"/>
</dbReference>
<dbReference type="PANTHER" id="PTHR15889">
    <property type="entry name" value="MITOCHONDRIAL RIBOSOMAL PROTEIN L37"/>
    <property type="match status" value="1"/>
</dbReference>
<keyword evidence="5" id="KW-0687">Ribonucleoprotein</keyword>
<proteinExistence type="inferred from homology"/>
<sequence length="420" mass="48188">MRVTEVLYHKINRYRAWQLNWVMNKRKKVRESRESIHIKKLGYPTVAAEDFLKNAEEEVVPLEIDNDVQEAEPLLQTVKFDSSHPLYQQDPLPCIDDTNVLLEGVEQAKVLLNTVHIEGLPKEIEDSVGSRAIPFQDTRVKRVVMSSQIFDAMQVLLPKRKDPERPEWNFPRDYGIDSQRKFNLTISQMLQLCEFLDGKASLVNRAQISDAYCCARLDKEGVPFQIKNRADILVTSKVPIAPLASRDTGSSTPLPDIHPLHFTVSIPKQHFYHSESIFPISKMFAKPHPHTAFFHYDPSEVKNLYGEPVTESQFLSRTLVKAFAVAASRAQQLYGDDVKKLPEPLTLQVVHSDNKRFHFGVLQLNTLLLSSPEEKNIFWMLPSPVDLYEECGYVKGRPALQDYNPEVFQRILAFYFNGIP</sequence>
<evidence type="ECO:0000256" key="3">
    <source>
        <dbReference type="ARBA" id="ARBA00022980"/>
    </source>
</evidence>
<evidence type="ECO:0000313" key="10">
    <source>
        <dbReference type="RefSeq" id="XP_026292231.1"/>
    </source>
</evidence>
<evidence type="ECO:0000313" key="11">
    <source>
        <dbReference type="RefSeq" id="XP_026292232.1"/>
    </source>
</evidence>
<evidence type="ECO:0000256" key="1">
    <source>
        <dbReference type="ARBA" id="ARBA00004173"/>
    </source>
</evidence>
<dbReference type="RefSeq" id="XP_026292231.1">
    <property type="nucleotide sequence ID" value="XM_026436446.2"/>
</dbReference>
<name>A0A6J1THK9_FRAOC</name>
<dbReference type="GO" id="GO:1990904">
    <property type="term" value="C:ribonucleoprotein complex"/>
    <property type="evidence" value="ECO:0007669"/>
    <property type="project" value="UniProtKB-KW"/>
</dbReference>
<dbReference type="InterPro" id="IPR052482">
    <property type="entry name" value="mtLSU_mL37"/>
</dbReference>
<dbReference type="GO" id="GO:0006412">
    <property type="term" value="P:translation"/>
    <property type="evidence" value="ECO:0007669"/>
    <property type="project" value="InterPro"/>
</dbReference>
<dbReference type="PANTHER" id="PTHR15889:SF2">
    <property type="entry name" value="LARGE RIBOSOMAL SUBUNIT PROTEIN ML37"/>
    <property type="match status" value="1"/>
</dbReference>
<evidence type="ECO:0000256" key="2">
    <source>
        <dbReference type="ARBA" id="ARBA00022946"/>
    </source>
</evidence>
<comment type="similarity">
    <text evidence="6">Belongs to the mitochondrion-specific ribosomal protein mL37 family.</text>
</comment>
<accession>A0A6J1THK9</accession>
<evidence type="ECO:0000256" key="6">
    <source>
        <dbReference type="ARBA" id="ARBA00037985"/>
    </source>
</evidence>
<dbReference type="GeneID" id="113216664"/>
<dbReference type="OrthoDB" id="5835618at2759"/>
<evidence type="ECO:0000256" key="8">
    <source>
        <dbReference type="ARBA" id="ARBA00041617"/>
    </source>
</evidence>
<dbReference type="AlphaFoldDB" id="A0A6J1THK9"/>
<evidence type="ECO:0000313" key="9">
    <source>
        <dbReference type="Proteomes" id="UP000504606"/>
    </source>
</evidence>
<dbReference type="KEGG" id="foc:113216664"/>
<evidence type="ECO:0000256" key="4">
    <source>
        <dbReference type="ARBA" id="ARBA00023128"/>
    </source>
</evidence>
<organism evidence="9 11">
    <name type="scientific">Frankliniella occidentalis</name>
    <name type="common">Western flower thrips</name>
    <name type="synonym">Euthrips occidentalis</name>
    <dbReference type="NCBI Taxonomy" id="133901"/>
    <lineage>
        <taxon>Eukaryota</taxon>
        <taxon>Metazoa</taxon>
        <taxon>Ecdysozoa</taxon>
        <taxon>Arthropoda</taxon>
        <taxon>Hexapoda</taxon>
        <taxon>Insecta</taxon>
        <taxon>Pterygota</taxon>
        <taxon>Neoptera</taxon>
        <taxon>Paraneoptera</taxon>
        <taxon>Thysanoptera</taxon>
        <taxon>Terebrantia</taxon>
        <taxon>Thripoidea</taxon>
        <taxon>Thripidae</taxon>
        <taxon>Frankliniella</taxon>
    </lineage>
</organism>
<dbReference type="Proteomes" id="UP000504606">
    <property type="component" value="Unplaced"/>
</dbReference>
<dbReference type="RefSeq" id="XP_026292232.1">
    <property type="nucleotide sequence ID" value="XM_026436447.2"/>
</dbReference>
<gene>
    <name evidence="10 11" type="primary">LOC113216664</name>
</gene>